<reference evidence="1" key="1">
    <citation type="submission" date="2023-04" db="EMBL/GenBank/DDBJ databases">
        <title>Chromosome-level genome of Chaenocephalus aceratus.</title>
        <authorList>
            <person name="Park H."/>
        </authorList>
    </citation>
    <scope>NUCLEOTIDE SEQUENCE</scope>
    <source>
        <strain evidence="1">DE</strain>
        <tissue evidence="1">Muscle</tissue>
    </source>
</reference>
<dbReference type="AlphaFoldDB" id="A0AAD9C917"/>
<protein>
    <submittedName>
        <fullName evidence="1">Deoxynucleoside triphosphate triphosphohydrolase SAMHD1</fullName>
    </submittedName>
</protein>
<accession>A0AAD9C917</accession>
<organism evidence="1 2">
    <name type="scientific">Dissostichus eleginoides</name>
    <name type="common">Patagonian toothfish</name>
    <name type="synonym">Dissostichus amissus</name>
    <dbReference type="NCBI Taxonomy" id="100907"/>
    <lineage>
        <taxon>Eukaryota</taxon>
        <taxon>Metazoa</taxon>
        <taxon>Chordata</taxon>
        <taxon>Craniata</taxon>
        <taxon>Vertebrata</taxon>
        <taxon>Euteleostomi</taxon>
        <taxon>Actinopterygii</taxon>
        <taxon>Neopterygii</taxon>
        <taxon>Teleostei</taxon>
        <taxon>Neoteleostei</taxon>
        <taxon>Acanthomorphata</taxon>
        <taxon>Eupercaria</taxon>
        <taxon>Perciformes</taxon>
        <taxon>Notothenioidei</taxon>
        <taxon>Nototheniidae</taxon>
        <taxon>Dissostichus</taxon>
    </lineage>
</organism>
<dbReference type="Gene3D" id="1.10.3210.10">
    <property type="entry name" value="Hypothetical protein af1432"/>
    <property type="match status" value="2"/>
</dbReference>
<comment type="caution">
    <text evidence="1">The sequence shown here is derived from an EMBL/GenBank/DDBJ whole genome shotgun (WGS) entry which is preliminary data.</text>
</comment>
<dbReference type="PANTHER" id="PTHR11373">
    <property type="entry name" value="DEOXYNUCLEOSIDE TRIPHOSPHATE TRIPHOSPHOHYDROLASE"/>
    <property type="match status" value="1"/>
</dbReference>
<dbReference type="Proteomes" id="UP001228049">
    <property type="component" value="Unassembled WGS sequence"/>
</dbReference>
<dbReference type="EMBL" id="JASDAP010000008">
    <property type="protein sequence ID" value="KAK1898152.1"/>
    <property type="molecule type" value="Genomic_DNA"/>
</dbReference>
<dbReference type="PANTHER" id="PTHR11373:SF4">
    <property type="entry name" value="DEOXYNUCLEOSIDE TRIPHOSPHATE TRIPHOSPHOHYDROLASE SAMHD1"/>
    <property type="match status" value="1"/>
</dbReference>
<dbReference type="GO" id="GO:0005634">
    <property type="term" value="C:nucleus"/>
    <property type="evidence" value="ECO:0007669"/>
    <property type="project" value="TreeGrafter"/>
</dbReference>
<dbReference type="InterPro" id="IPR050135">
    <property type="entry name" value="dGTPase-like"/>
</dbReference>
<dbReference type="GO" id="GO:0006203">
    <property type="term" value="P:dGTP catabolic process"/>
    <property type="evidence" value="ECO:0007669"/>
    <property type="project" value="TreeGrafter"/>
</dbReference>
<gene>
    <name evidence="1" type="ORF">KUDE01_017678</name>
</gene>
<sequence>MVFNDPIHGSMELTPLLVKIIDTPQFQRLRYIKQLGAGYLVYPGASHNRFEHSIGVGSLGYAMTWDMDPFPMLLMQCSSPKATPPPGPGEKMKTWKHEDASVEMFDYLVRSNEDVQRMMKDCGLELPEGLVFIKEMIKPPAAKKKYKGRPKKSFLYEIVANKRSGIDVDKFDYFARDSYHLGIKNNFDMAAS</sequence>
<dbReference type="GO" id="GO:0045088">
    <property type="term" value="P:regulation of innate immune response"/>
    <property type="evidence" value="ECO:0007669"/>
    <property type="project" value="TreeGrafter"/>
</dbReference>
<proteinExistence type="predicted"/>
<dbReference type="SUPFAM" id="SSF109604">
    <property type="entry name" value="HD-domain/PDEase-like"/>
    <property type="match status" value="1"/>
</dbReference>
<evidence type="ECO:0000313" key="2">
    <source>
        <dbReference type="Proteomes" id="UP001228049"/>
    </source>
</evidence>
<evidence type="ECO:0000313" key="1">
    <source>
        <dbReference type="EMBL" id="KAK1898152.1"/>
    </source>
</evidence>
<keyword evidence="2" id="KW-1185">Reference proteome</keyword>
<name>A0AAD9C917_DISEL</name>
<dbReference type="GO" id="GO:0008832">
    <property type="term" value="F:dGTPase activity"/>
    <property type="evidence" value="ECO:0007669"/>
    <property type="project" value="TreeGrafter"/>
</dbReference>
<dbReference type="GO" id="GO:0051607">
    <property type="term" value="P:defense response to virus"/>
    <property type="evidence" value="ECO:0007669"/>
    <property type="project" value="TreeGrafter"/>
</dbReference>